<evidence type="ECO:0000313" key="3">
    <source>
        <dbReference type="EMBL" id="QOW47465.1"/>
    </source>
</evidence>
<dbReference type="InterPro" id="IPR011047">
    <property type="entry name" value="Quinoprotein_ADH-like_sf"/>
</dbReference>
<evidence type="ECO:0000256" key="1">
    <source>
        <dbReference type="SAM" id="MobiDB-lite"/>
    </source>
</evidence>
<dbReference type="InterPro" id="IPR036465">
    <property type="entry name" value="vWFA_dom_sf"/>
</dbReference>
<proteinExistence type="predicted"/>
<evidence type="ECO:0000313" key="4">
    <source>
        <dbReference type="Proteomes" id="UP000593966"/>
    </source>
</evidence>
<keyword evidence="4" id="KW-1185">Reference proteome</keyword>
<gene>
    <name evidence="3" type="ORF">G0028_17130</name>
</gene>
<keyword evidence="2" id="KW-0732">Signal</keyword>
<accession>A0A7S7AII3</accession>
<organism evidence="3 4">
    <name type="scientific">Acinetobacter piscicola</name>
    <dbReference type="NCBI Taxonomy" id="2006115"/>
    <lineage>
        <taxon>Bacteria</taxon>
        <taxon>Pseudomonadati</taxon>
        <taxon>Pseudomonadota</taxon>
        <taxon>Gammaproteobacteria</taxon>
        <taxon>Moraxellales</taxon>
        <taxon>Moraxellaceae</taxon>
        <taxon>Acinetobacter</taxon>
    </lineage>
</organism>
<dbReference type="Gene3D" id="3.40.50.410">
    <property type="entry name" value="von Willebrand factor, type A domain"/>
    <property type="match status" value="1"/>
</dbReference>
<sequence>MKKTYLSYLLKVMMSGSILVAVPSLLQASDLQIYAGPGTAGQKTLIMMLDRSGSMGVLADNSANHSIVADYPDIFTYQTCSSGVYGRTKYSTETVTDSVFSDISYTRVYCKQRNNPKFYYDRLSRLKDGMFALLNSTDAKLEKAYIGLGYYSAEDSVSGVIKVPAKPLGAVNSAHRKDLKKAIAALSAGWSTPTSHAYAEAAAYLLGTTTVSTNVGNNSGFSKSTDTAKNLGRTAYSSPLPTTAATCDGQGVYILSDGQPNNTSDTNSANIMAKALNQSSFSCDVSNGLMNSHSGSGWKCMGAFARSLYAETNPKQRPIQTAFVGFGKEFEGAMSSSLSVDTRNACQLGSAKEGDDCSFYNKDKTEKPNTIFRNSMTGFGNGGFFQAKDAVDVTNSVLAALNNLDTGTIEPLTTGAWSVPIDDLNPTGVTSYGYVRAFQPRPGSTDVLWAGNLKKYDIVNGALAEGTSTTSSLVLDNKGKFNTGINDLWGNVGADEGGSVYKGGAYKNIPMPIVSAPTQVRNLYTNFKLDTNDNLTSQLSKGANLLRLPEVANSTLATTITNLNENAVTSKFTNLLKRKILNYLGFKIDLNDTALPTDLTTVPLQEQGKEWNSLGGISHSLPVQVTYAGVLNSDGELQSARSQSILFGTMEGGLHLVDADTGAEQFAFIPSDILSDPVQSLALKKDETSTVGVAAGTDAAWVADPTYKYEQVGSGDTAVTKIVAEKMYVYGGLRMGGSSYYGLDITTKTSPKFLFRISADQSAYSRMGQSWSKPVLGNIRINGVIKRVMFISGGYDTCYEDPRFKLGTDYTADASKSPTFQAQCSNRTEAKGNAVYVVDAETGDRLFWVSNTNADKNNADMKHSIVSDISTLDTDADGLVDHLYFGDLGGQVFRVDLNNKNKTSNNESFGVRVVKVANLATNAAGTNITNGNNPRFYEAPTLTMHREQGKRFVLMTAASGDRSSPLDVAPLGRARPSSLPTALTGQLANNIYAIMDTDALKKDLNTNYATDYALAIKDLTLASLIQNPQVIVRNSSFSTLKNQLIPYVATVTTATRYGWYRSLSSNSQGTERANNSYRQLGGIKAFEPLIAIANTLVATVYDPESEIINPNPDPCQVRVIGETYRQYYCLPFGVCITGTGTNVTLNNTVENKTGYRPGRDSDKVSGETVSPPVGQGILGSTFAPKDSDGNCGGLQLADNLQGTGEWKCIAQTKPMNWYAK</sequence>
<dbReference type="RefSeq" id="WP_218946377.1">
    <property type="nucleotide sequence ID" value="NZ_CP048659.1"/>
</dbReference>
<name>A0A7S7AII3_9GAMM</name>
<dbReference type="EMBL" id="CP048659">
    <property type="protein sequence ID" value="QOW47465.1"/>
    <property type="molecule type" value="Genomic_DNA"/>
</dbReference>
<evidence type="ECO:0000256" key="2">
    <source>
        <dbReference type="SAM" id="SignalP"/>
    </source>
</evidence>
<dbReference type="Proteomes" id="UP000593966">
    <property type="component" value="Chromosome"/>
</dbReference>
<feature type="signal peptide" evidence="2">
    <location>
        <begin position="1"/>
        <end position="21"/>
    </location>
</feature>
<dbReference type="SUPFAM" id="SSF50998">
    <property type="entry name" value="Quinoprotein alcohol dehydrogenase-like"/>
    <property type="match status" value="1"/>
</dbReference>
<dbReference type="AlphaFoldDB" id="A0A7S7AII3"/>
<reference evidence="3 4" key="1">
    <citation type="submission" date="2020-02" db="EMBL/GenBank/DDBJ databases">
        <title>Tigecycline-resistant Acinetobacter species from pigs and migratory birds.</title>
        <authorList>
            <person name="Chen C."/>
            <person name="Sun J."/>
            <person name="Liao X.-P."/>
            <person name="Liu Y.-H."/>
        </authorList>
    </citation>
    <scope>NUCLEOTIDE SEQUENCE [LARGE SCALE GENOMIC DNA]</scope>
    <source>
        <strain evidence="3 4">YH12207_T</strain>
    </source>
</reference>
<protein>
    <submittedName>
        <fullName evidence="3">Pilus assembly protein PilY</fullName>
    </submittedName>
</protein>
<feature type="region of interest" description="Disordered" evidence="1">
    <location>
        <begin position="1151"/>
        <end position="1170"/>
    </location>
</feature>
<feature type="chain" id="PRO_5032644120" evidence="2">
    <location>
        <begin position="22"/>
        <end position="1220"/>
    </location>
</feature>